<proteinExistence type="predicted"/>
<name>A0AAV5T8M0_9BILA</name>
<feature type="region of interest" description="Disordered" evidence="1">
    <location>
        <begin position="159"/>
        <end position="222"/>
    </location>
</feature>
<evidence type="ECO:0000256" key="1">
    <source>
        <dbReference type="SAM" id="MobiDB-lite"/>
    </source>
</evidence>
<sequence length="262" mass="30362">KWKRMRRVSTLHASFLNRLLYGDFKWKDSDWANIWDLTGEDLIQLSTSHFMPVLIETLIGRALCRQLGKNRLFGIARLFGMWLCPPRWLPDRIASSENQYVFIDFDLLLENPYVAEMLKIEITLMRDFFDQLSPDESMRDLHNKFGSRFSDLFDKLNVESETTEEQKTATDNGSVEEEEAEISTPLCGNPTWDEIKEDKTGSGYEGVTGGLKKEEEGKMEDTSFEVLRPWKKDQTKPEKEEIGLVSFLPISRFSLVLTEDSL</sequence>
<protein>
    <submittedName>
        <fullName evidence="2">Uncharacterized protein</fullName>
    </submittedName>
</protein>
<reference evidence="2" key="1">
    <citation type="submission" date="2023-10" db="EMBL/GenBank/DDBJ databases">
        <title>Genome assembly of Pristionchus species.</title>
        <authorList>
            <person name="Yoshida K."/>
            <person name="Sommer R.J."/>
        </authorList>
    </citation>
    <scope>NUCLEOTIDE SEQUENCE</scope>
    <source>
        <strain evidence="2">RS0144</strain>
    </source>
</reference>
<dbReference type="Proteomes" id="UP001432027">
    <property type="component" value="Unassembled WGS sequence"/>
</dbReference>
<gene>
    <name evidence="2" type="ORF">PENTCL1PPCAC_14100</name>
</gene>
<accession>A0AAV5T8M0</accession>
<dbReference type="AlphaFoldDB" id="A0AAV5T8M0"/>
<evidence type="ECO:0000313" key="3">
    <source>
        <dbReference type="Proteomes" id="UP001432027"/>
    </source>
</evidence>
<keyword evidence="3" id="KW-1185">Reference proteome</keyword>
<evidence type="ECO:0000313" key="2">
    <source>
        <dbReference type="EMBL" id="GMS91925.1"/>
    </source>
</evidence>
<dbReference type="EMBL" id="BTSX01000004">
    <property type="protein sequence ID" value="GMS91925.1"/>
    <property type="molecule type" value="Genomic_DNA"/>
</dbReference>
<comment type="caution">
    <text evidence="2">The sequence shown here is derived from an EMBL/GenBank/DDBJ whole genome shotgun (WGS) entry which is preliminary data.</text>
</comment>
<organism evidence="2 3">
    <name type="scientific">Pristionchus entomophagus</name>
    <dbReference type="NCBI Taxonomy" id="358040"/>
    <lineage>
        <taxon>Eukaryota</taxon>
        <taxon>Metazoa</taxon>
        <taxon>Ecdysozoa</taxon>
        <taxon>Nematoda</taxon>
        <taxon>Chromadorea</taxon>
        <taxon>Rhabditida</taxon>
        <taxon>Rhabditina</taxon>
        <taxon>Diplogasteromorpha</taxon>
        <taxon>Diplogasteroidea</taxon>
        <taxon>Neodiplogasteridae</taxon>
        <taxon>Pristionchus</taxon>
    </lineage>
</organism>
<feature type="non-terminal residue" evidence="2">
    <location>
        <position position="1"/>
    </location>
</feature>
<feature type="compositionally biased region" description="Basic and acidic residues" evidence="1">
    <location>
        <begin position="159"/>
        <end position="168"/>
    </location>
</feature>
<feature type="compositionally biased region" description="Basic and acidic residues" evidence="1">
    <location>
        <begin position="211"/>
        <end position="221"/>
    </location>
</feature>